<proteinExistence type="predicted"/>
<dbReference type="AlphaFoldDB" id="A0AAJ0CV32"/>
<gene>
    <name evidence="1" type="ORF">QQS21_002546</name>
</gene>
<accession>A0AAJ0CV32</accession>
<sequence length="99" mass="10957">MSTQVGGSIGLRTKMKTEPLLSAESAGDFDEPYVAETLLLPTNPEVPQKAEKHALLLQLQSSAYLRCMKDIHYIRPTRLNIASSLTKLDELHQALSYTA</sequence>
<evidence type="ECO:0000313" key="2">
    <source>
        <dbReference type="Proteomes" id="UP001251528"/>
    </source>
</evidence>
<protein>
    <submittedName>
        <fullName evidence="1">Uncharacterized protein</fullName>
    </submittedName>
</protein>
<evidence type="ECO:0000313" key="1">
    <source>
        <dbReference type="EMBL" id="KAK2608969.1"/>
    </source>
</evidence>
<comment type="caution">
    <text evidence="1">The sequence shown here is derived from an EMBL/GenBank/DDBJ whole genome shotgun (WGS) entry which is preliminary data.</text>
</comment>
<keyword evidence="2" id="KW-1185">Reference proteome</keyword>
<reference evidence="1" key="1">
    <citation type="submission" date="2023-06" db="EMBL/GenBank/DDBJ databases">
        <title>Conoideocrella luteorostrata (Hypocreales: Clavicipitaceae), a potential biocontrol fungus for elongate hemlock scale in United States Christmas tree production areas.</title>
        <authorList>
            <person name="Barrett H."/>
            <person name="Lovett B."/>
            <person name="Macias A.M."/>
            <person name="Stajich J.E."/>
            <person name="Kasson M.T."/>
        </authorList>
    </citation>
    <scope>NUCLEOTIDE SEQUENCE</scope>
    <source>
        <strain evidence="1">ARSEF 14590</strain>
    </source>
</reference>
<name>A0AAJ0CV32_9HYPO</name>
<organism evidence="1 2">
    <name type="scientific">Conoideocrella luteorostrata</name>
    <dbReference type="NCBI Taxonomy" id="1105319"/>
    <lineage>
        <taxon>Eukaryota</taxon>
        <taxon>Fungi</taxon>
        <taxon>Dikarya</taxon>
        <taxon>Ascomycota</taxon>
        <taxon>Pezizomycotina</taxon>
        <taxon>Sordariomycetes</taxon>
        <taxon>Hypocreomycetidae</taxon>
        <taxon>Hypocreales</taxon>
        <taxon>Clavicipitaceae</taxon>
        <taxon>Conoideocrella</taxon>
    </lineage>
</organism>
<dbReference type="Proteomes" id="UP001251528">
    <property type="component" value="Unassembled WGS sequence"/>
</dbReference>
<dbReference type="EMBL" id="JASWJB010000030">
    <property type="protein sequence ID" value="KAK2608969.1"/>
    <property type="molecule type" value="Genomic_DNA"/>
</dbReference>